<dbReference type="GO" id="GO:0005524">
    <property type="term" value="F:ATP binding"/>
    <property type="evidence" value="ECO:0007669"/>
    <property type="project" value="UniProtKB-KW"/>
</dbReference>
<evidence type="ECO:0000259" key="8">
    <source>
        <dbReference type="PROSITE" id="PS51192"/>
    </source>
</evidence>
<dbReference type="SUPFAM" id="SSF52540">
    <property type="entry name" value="P-loop containing nucleoside triphosphate hydrolases"/>
    <property type="match status" value="1"/>
</dbReference>
<comment type="catalytic activity">
    <reaction evidence="7">
        <text>ATP + H2O = ADP + phosphate + H(+)</text>
        <dbReference type="Rhea" id="RHEA:13065"/>
        <dbReference type="ChEBI" id="CHEBI:15377"/>
        <dbReference type="ChEBI" id="CHEBI:15378"/>
        <dbReference type="ChEBI" id="CHEBI:30616"/>
        <dbReference type="ChEBI" id="CHEBI:43474"/>
        <dbReference type="ChEBI" id="CHEBI:456216"/>
    </reaction>
</comment>
<sequence length="725" mass="80538">MSDDDNFGLSSDDESAMVALLNDQQDQSNKRKTESLVEPAAKRIATSSSSPYATLLICNNEWIAALKRAFGFKCFQLKQEQVINTLISGQSAAVVFPTGGGKSLCFQIPALVFSEIDKDLNIRGPGESGITLVVSPLIALMKDQVDALVSRGLKAATFDSTKTREEYLETCQMLKKGELKLLYCAPERLNNESFIEQMKQVRGGVRLLAVDEAHCISEWGHAFRPDYLKIARFAKEIDAERVICLTATATPQVAEDICHAFDIEKANLFRTSTYRSNLTLLAESGQTKQELYPRLFAFLRENPGSTIVYVTLQKQTEALAADLRRQGFHAKAFHAGMPTDDKTKLQDEFLASDKMIMVATIAFGMGIDKASIRSVVHFNIPSSLESYSQEIGRAGRDGKPSNCMFYVCGEDIHLRELFSRGDLCSQSSLRALLNSVFDKETRRLPVGDNFRVNHSAQEKDFDIRSTTLKNVFAQLEITHGLIRATTPVYMKYSYKAEPQYLSVISEDRSPGGEAVRRFGTKKTSIYHIEVDSAAVASGIPRTDIIRKLNDLNEGGHITLSPSGVYNVYKIAKALPPNKAEVEKLVSSIYSVMVIREQSSMDRTDDMLNLISGKACFSRALAQHFGDELPDKKEICGHCTWCLTHEAVVPKIPEKSPFDMARFKAILKAVHDRDDPRLLAKIAFGISSPRITKLKLGRSPLFGSINDHDFESLLRAFTKECGSLGD</sequence>
<dbReference type="Pfam" id="PF00270">
    <property type="entry name" value="DEAD"/>
    <property type="match status" value="1"/>
</dbReference>
<dbReference type="GO" id="GO:0005634">
    <property type="term" value="C:nucleus"/>
    <property type="evidence" value="ECO:0007669"/>
    <property type="project" value="UniProtKB-SubCell"/>
</dbReference>
<evidence type="ECO:0000256" key="1">
    <source>
        <dbReference type="ARBA" id="ARBA00005446"/>
    </source>
</evidence>
<dbReference type="InterPro" id="IPR011545">
    <property type="entry name" value="DEAD/DEAH_box_helicase_dom"/>
</dbReference>
<dbReference type="PANTHER" id="PTHR13710">
    <property type="entry name" value="DNA HELICASE RECQ FAMILY MEMBER"/>
    <property type="match status" value="1"/>
</dbReference>
<dbReference type="OrthoDB" id="10261556at2759"/>
<dbReference type="PANTHER" id="PTHR13710:SF120">
    <property type="entry name" value="BIFUNCTIONAL 3'-5' EXONUCLEASE_ATP-DEPENDENT HELICASE WRN"/>
    <property type="match status" value="1"/>
</dbReference>
<dbReference type="AlphaFoldDB" id="A0A9P8CFT6"/>
<dbReference type="SMART" id="SM00490">
    <property type="entry name" value="HELICc"/>
    <property type="match status" value="1"/>
</dbReference>
<evidence type="ECO:0000313" key="10">
    <source>
        <dbReference type="EMBL" id="KAG9245187.1"/>
    </source>
</evidence>
<dbReference type="EMBL" id="MU253861">
    <property type="protein sequence ID" value="KAG9245187.1"/>
    <property type="molecule type" value="Genomic_DNA"/>
</dbReference>
<evidence type="ECO:0000256" key="7">
    <source>
        <dbReference type="RuleBase" id="RU364117"/>
    </source>
</evidence>
<dbReference type="SMART" id="SM00487">
    <property type="entry name" value="DEXDc"/>
    <property type="match status" value="1"/>
</dbReference>
<dbReference type="GO" id="GO:0016787">
    <property type="term" value="F:hydrolase activity"/>
    <property type="evidence" value="ECO:0007669"/>
    <property type="project" value="UniProtKB-KW"/>
</dbReference>
<dbReference type="EC" id="5.6.2.4" evidence="7"/>
<comment type="similarity">
    <text evidence="1 7">Belongs to the helicase family. RecQ subfamily.</text>
</comment>
<comment type="catalytic activity">
    <reaction evidence="6 7">
        <text>Couples ATP hydrolysis with the unwinding of duplex DNA by translocating in the 3'-5' direction.</text>
        <dbReference type="EC" id="5.6.2.4"/>
    </reaction>
</comment>
<comment type="caution">
    <text evidence="10">The sequence shown here is derived from an EMBL/GenBank/DDBJ whole genome shotgun (WGS) entry which is preliminary data.</text>
</comment>
<organism evidence="10 11">
    <name type="scientific">Calycina marina</name>
    <dbReference type="NCBI Taxonomy" id="1763456"/>
    <lineage>
        <taxon>Eukaryota</taxon>
        <taxon>Fungi</taxon>
        <taxon>Dikarya</taxon>
        <taxon>Ascomycota</taxon>
        <taxon>Pezizomycotina</taxon>
        <taxon>Leotiomycetes</taxon>
        <taxon>Helotiales</taxon>
        <taxon>Pezizellaceae</taxon>
        <taxon>Calycina</taxon>
    </lineage>
</organism>
<dbReference type="InterPro" id="IPR014001">
    <property type="entry name" value="Helicase_ATP-bd"/>
</dbReference>
<keyword evidence="7" id="KW-0539">Nucleus</keyword>
<accession>A0A9P8CFT6</accession>
<dbReference type="Pfam" id="PF00271">
    <property type="entry name" value="Helicase_C"/>
    <property type="match status" value="1"/>
</dbReference>
<keyword evidence="11" id="KW-1185">Reference proteome</keyword>
<dbReference type="GO" id="GO:0000724">
    <property type="term" value="P:double-strand break repair via homologous recombination"/>
    <property type="evidence" value="ECO:0007669"/>
    <property type="project" value="TreeGrafter"/>
</dbReference>
<dbReference type="GO" id="GO:0043138">
    <property type="term" value="F:3'-5' DNA helicase activity"/>
    <property type="evidence" value="ECO:0007669"/>
    <property type="project" value="UniProtKB-EC"/>
</dbReference>
<dbReference type="InterPro" id="IPR036388">
    <property type="entry name" value="WH-like_DNA-bd_sf"/>
</dbReference>
<dbReference type="InterPro" id="IPR001650">
    <property type="entry name" value="Helicase_C-like"/>
</dbReference>
<dbReference type="Gene3D" id="3.40.50.300">
    <property type="entry name" value="P-loop containing nucleotide triphosphate hydrolases"/>
    <property type="match status" value="2"/>
</dbReference>
<gene>
    <name evidence="10" type="ORF">BJ878DRAFT_582139</name>
</gene>
<dbReference type="GO" id="GO:0003676">
    <property type="term" value="F:nucleic acid binding"/>
    <property type="evidence" value="ECO:0007669"/>
    <property type="project" value="InterPro"/>
</dbReference>
<dbReference type="InterPro" id="IPR004589">
    <property type="entry name" value="DNA_helicase_ATP-dep_RecQ"/>
</dbReference>
<proteinExistence type="inferred from homology"/>
<evidence type="ECO:0000256" key="2">
    <source>
        <dbReference type="ARBA" id="ARBA00022741"/>
    </source>
</evidence>
<comment type="subcellular location">
    <subcellularLocation>
        <location evidence="7">Nucleus</location>
    </subcellularLocation>
</comment>
<dbReference type="NCBIfam" id="TIGR00614">
    <property type="entry name" value="recQ_fam"/>
    <property type="match status" value="1"/>
</dbReference>
<feature type="domain" description="Helicase ATP-binding" evidence="8">
    <location>
        <begin position="83"/>
        <end position="267"/>
    </location>
</feature>
<name>A0A9P8CFT6_9HELO</name>
<keyword evidence="2 7" id="KW-0547">Nucleotide-binding</keyword>
<keyword evidence="5 7" id="KW-0067">ATP-binding</keyword>
<keyword evidence="3 7" id="KW-0378">Hydrolase</keyword>
<dbReference type="CDD" id="cd18018">
    <property type="entry name" value="DEXHc_RecQ4-like"/>
    <property type="match status" value="1"/>
</dbReference>
<dbReference type="Proteomes" id="UP000887226">
    <property type="component" value="Unassembled WGS sequence"/>
</dbReference>
<evidence type="ECO:0000259" key="9">
    <source>
        <dbReference type="PROSITE" id="PS51194"/>
    </source>
</evidence>
<evidence type="ECO:0000256" key="6">
    <source>
        <dbReference type="ARBA" id="ARBA00034617"/>
    </source>
</evidence>
<dbReference type="InterPro" id="IPR032284">
    <property type="entry name" value="RecQ_Zn-bd"/>
</dbReference>
<dbReference type="GO" id="GO:0005694">
    <property type="term" value="C:chromosome"/>
    <property type="evidence" value="ECO:0007669"/>
    <property type="project" value="TreeGrafter"/>
</dbReference>
<evidence type="ECO:0000256" key="4">
    <source>
        <dbReference type="ARBA" id="ARBA00022806"/>
    </source>
</evidence>
<reference evidence="10" key="1">
    <citation type="journal article" date="2021" name="IMA Fungus">
        <title>Genomic characterization of three marine fungi, including Emericellopsis atlantica sp. nov. with signatures of a generalist lifestyle and marine biomass degradation.</title>
        <authorList>
            <person name="Hagestad O.C."/>
            <person name="Hou L."/>
            <person name="Andersen J.H."/>
            <person name="Hansen E.H."/>
            <person name="Altermark B."/>
            <person name="Li C."/>
            <person name="Kuhnert E."/>
            <person name="Cox R.J."/>
            <person name="Crous P.W."/>
            <person name="Spatafora J.W."/>
            <person name="Lail K."/>
            <person name="Amirebrahimi M."/>
            <person name="Lipzen A."/>
            <person name="Pangilinan J."/>
            <person name="Andreopoulos W."/>
            <person name="Hayes R.D."/>
            <person name="Ng V."/>
            <person name="Grigoriev I.V."/>
            <person name="Jackson S.A."/>
            <person name="Sutton T.D.S."/>
            <person name="Dobson A.D.W."/>
            <person name="Rama T."/>
        </authorList>
    </citation>
    <scope>NUCLEOTIDE SEQUENCE</scope>
    <source>
        <strain evidence="10">TRa3180A</strain>
    </source>
</reference>
<dbReference type="InterPro" id="IPR027417">
    <property type="entry name" value="P-loop_NTPase"/>
</dbReference>
<evidence type="ECO:0000256" key="5">
    <source>
        <dbReference type="ARBA" id="ARBA00022840"/>
    </source>
</evidence>
<dbReference type="PROSITE" id="PS51194">
    <property type="entry name" value="HELICASE_CTER"/>
    <property type="match status" value="1"/>
</dbReference>
<dbReference type="GO" id="GO:0005737">
    <property type="term" value="C:cytoplasm"/>
    <property type="evidence" value="ECO:0007669"/>
    <property type="project" value="TreeGrafter"/>
</dbReference>
<dbReference type="Gene3D" id="1.10.10.10">
    <property type="entry name" value="Winged helix-like DNA-binding domain superfamily/Winged helix DNA-binding domain"/>
    <property type="match status" value="1"/>
</dbReference>
<keyword evidence="4 7" id="KW-0347">Helicase</keyword>
<evidence type="ECO:0000256" key="3">
    <source>
        <dbReference type="ARBA" id="ARBA00022801"/>
    </source>
</evidence>
<protein>
    <recommendedName>
        <fullName evidence="7">ATP-dependent DNA helicase</fullName>
        <ecNumber evidence="7">5.6.2.4</ecNumber>
    </recommendedName>
</protein>
<evidence type="ECO:0000313" key="11">
    <source>
        <dbReference type="Proteomes" id="UP000887226"/>
    </source>
</evidence>
<dbReference type="PROSITE" id="PS51192">
    <property type="entry name" value="HELICASE_ATP_BIND_1"/>
    <property type="match status" value="1"/>
</dbReference>
<dbReference type="Pfam" id="PF16124">
    <property type="entry name" value="RecQ_Zn_bind"/>
    <property type="match status" value="1"/>
</dbReference>
<feature type="domain" description="Helicase C-terminal" evidence="9">
    <location>
        <begin position="291"/>
        <end position="445"/>
    </location>
</feature>
<dbReference type="GO" id="GO:0009378">
    <property type="term" value="F:four-way junction helicase activity"/>
    <property type="evidence" value="ECO:0007669"/>
    <property type="project" value="TreeGrafter"/>
</dbReference>